<gene>
    <name evidence="1" type="ORF">FH972_026176</name>
</gene>
<organism evidence="1 2">
    <name type="scientific">Carpinus fangiana</name>
    <dbReference type="NCBI Taxonomy" id="176857"/>
    <lineage>
        <taxon>Eukaryota</taxon>
        <taxon>Viridiplantae</taxon>
        <taxon>Streptophyta</taxon>
        <taxon>Embryophyta</taxon>
        <taxon>Tracheophyta</taxon>
        <taxon>Spermatophyta</taxon>
        <taxon>Magnoliopsida</taxon>
        <taxon>eudicotyledons</taxon>
        <taxon>Gunneridae</taxon>
        <taxon>Pentapetalae</taxon>
        <taxon>rosids</taxon>
        <taxon>fabids</taxon>
        <taxon>Fagales</taxon>
        <taxon>Betulaceae</taxon>
        <taxon>Carpinus</taxon>
    </lineage>
</organism>
<dbReference type="Proteomes" id="UP000327013">
    <property type="component" value="Unassembled WGS sequence"/>
</dbReference>
<proteinExistence type="predicted"/>
<keyword evidence="2" id="KW-1185">Reference proteome</keyword>
<name>A0A5N6L374_9ROSI</name>
<protein>
    <submittedName>
        <fullName evidence="1">Uncharacterized protein</fullName>
    </submittedName>
</protein>
<evidence type="ECO:0000313" key="2">
    <source>
        <dbReference type="Proteomes" id="UP000327013"/>
    </source>
</evidence>
<reference evidence="1 2" key="1">
    <citation type="submission" date="2019-06" db="EMBL/GenBank/DDBJ databases">
        <title>A chromosomal-level reference genome of Carpinus fangiana (Coryloideae, Betulaceae).</title>
        <authorList>
            <person name="Yang X."/>
            <person name="Wang Z."/>
            <person name="Zhang L."/>
            <person name="Hao G."/>
            <person name="Liu J."/>
            <person name="Yang Y."/>
        </authorList>
    </citation>
    <scope>NUCLEOTIDE SEQUENCE [LARGE SCALE GENOMIC DNA]</scope>
    <source>
        <strain evidence="1">Cfa_2016G</strain>
        <tissue evidence="1">Leaf</tissue>
    </source>
</reference>
<comment type="caution">
    <text evidence="1">The sequence shown here is derived from an EMBL/GenBank/DDBJ whole genome shotgun (WGS) entry which is preliminary data.</text>
</comment>
<dbReference type="AlphaFoldDB" id="A0A5N6L374"/>
<accession>A0A5N6L374</accession>
<dbReference type="EMBL" id="VIBQ01000081">
    <property type="protein sequence ID" value="KAB8653881.1"/>
    <property type="molecule type" value="Genomic_DNA"/>
</dbReference>
<evidence type="ECO:0000313" key="1">
    <source>
        <dbReference type="EMBL" id="KAB8653881.1"/>
    </source>
</evidence>
<sequence>MAAFRQLPESFPVDHIVKAHHTIKGVLVAGRIVAEGEHREVMVVPEILCAKMDDEEDDCDDNGVPAASYFDHQLQ</sequence>